<reference evidence="1" key="1">
    <citation type="journal article" date="2022" name="bioRxiv">
        <title>Sequencing and chromosome-scale assembly of the giantPleurodeles waltlgenome.</title>
        <authorList>
            <person name="Brown T."/>
            <person name="Elewa A."/>
            <person name="Iarovenko S."/>
            <person name="Subramanian E."/>
            <person name="Araus A.J."/>
            <person name="Petzold A."/>
            <person name="Susuki M."/>
            <person name="Suzuki K.-i.T."/>
            <person name="Hayashi T."/>
            <person name="Toyoda A."/>
            <person name="Oliveira C."/>
            <person name="Osipova E."/>
            <person name="Leigh N.D."/>
            <person name="Simon A."/>
            <person name="Yun M.H."/>
        </authorList>
    </citation>
    <scope>NUCLEOTIDE SEQUENCE</scope>
    <source>
        <strain evidence="1">20211129_DDA</strain>
        <tissue evidence="1">Liver</tissue>
    </source>
</reference>
<evidence type="ECO:0000313" key="1">
    <source>
        <dbReference type="EMBL" id="KAJ1140748.1"/>
    </source>
</evidence>
<evidence type="ECO:0000313" key="2">
    <source>
        <dbReference type="Proteomes" id="UP001066276"/>
    </source>
</evidence>
<name>A0AAV7QQJ0_PLEWA</name>
<comment type="caution">
    <text evidence="1">The sequence shown here is derived from an EMBL/GenBank/DDBJ whole genome shotgun (WGS) entry which is preliminary data.</text>
</comment>
<proteinExistence type="predicted"/>
<protein>
    <submittedName>
        <fullName evidence="1">Uncharacterized protein</fullName>
    </submittedName>
</protein>
<gene>
    <name evidence="1" type="ORF">NDU88_007086</name>
</gene>
<dbReference type="AlphaFoldDB" id="A0AAV7QQJ0"/>
<keyword evidence="2" id="KW-1185">Reference proteome</keyword>
<dbReference type="EMBL" id="JANPWB010000010">
    <property type="protein sequence ID" value="KAJ1140748.1"/>
    <property type="molecule type" value="Genomic_DNA"/>
</dbReference>
<dbReference type="Proteomes" id="UP001066276">
    <property type="component" value="Chromosome 6"/>
</dbReference>
<accession>A0AAV7QQJ0</accession>
<sequence>MPAEVLTTDLMSGQGAALFSLLQRSTSTTACPRLARISERLPLRVRRRDLVVWAGKPQLLSCGVARRPAVVPCFFFQFCCCTDEWRGGVSHYIALLCIFLSWMPWLRGSHARRQCSEGLRH</sequence>
<organism evidence="1 2">
    <name type="scientific">Pleurodeles waltl</name>
    <name type="common">Iberian ribbed newt</name>
    <dbReference type="NCBI Taxonomy" id="8319"/>
    <lineage>
        <taxon>Eukaryota</taxon>
        <taxon>Metazoa</taxon>
        <taxon>Chordata</taxon>
        <taxon>Craniata</taxon>
        <taxon>Vertebrata</taxon>
        <taxon>Euteleostomi</taxon>
        <taxon>Amphibia</taxon>
        <taxon>Batrachia</taxon>
        <taxon>Caudata</taxon>
        <taxon>Salamandroidea</taxon>
        <taxon>Salamandridae</taxon>
        <taxon>Pleurodelinae</taxon>
        <taxon>Pleurodeles</taxon>
    </lineage>
</organism>